<accession>M6VBC9</accession>
<reference evidence="1 2" key="1">
    <citation type="submission" date="2013-01" db="EMBL/GenBank/DDBJ databases">
        <authorList>
            <person name="Harkins D.M."/>
            <person name="Durkin A.S."/>
            <person name="Brinkac L.M."/>
            <person name="Haft D.H."/>
            <person name="Selengut J.D."/>
            <person name="Sanka R."/>
            <person name="DePew J."/>
            <person name="Purushe J."/>
            <person name="Matthias M.A."/>
            <person name="Vinetz J.M."/>
            <person name="Sutton G.G."/>
            <person name="Nierman W.C."/>
            <person name="Fouts D.E."/>
        </authorList>
    </citation>
    <scope>NUCLEOTIDE SEQUENCE [LARGE SCALE GENOMIC DNA]</scope>
    <source>
        <strain evidence="1 2">HAI1536</strain>
    </source>
</reference>
<dbReference type="Proteomes" id="UP000012112">
    <property type="component" value="Unassembled WGS sequence"/>
</dbReference>
<organism evidence="1 2">
    <name type="scientific">Leptospira noguchii</name>
    <dbReference type="NCBI Taxonomy" id="28182"/>
    <lineage>
        <taxon>Bacteria</taxon>
        <taxon>Pseudomonadati</taxon>
        <taxon>Spirochaetota</taxon>
        <taxon>Spirochaetia</taxon>
        <taxon>Leptospirales</taxon>
        <taxon>Leptospiraceae</taxon>
        <taxon>Leptospira</taxon>
    </lineage>
</organism>
<comment type="caution">
    <text evidence="1">The sequence shown here is derived from an EMBL/GenBank/DDBJ whole genome shotgun (WGS) entry which is preliminary data.</text>
</comment>
<evidence type="ECO:0000313" key="1">
    <source>
        <dbReference type="EMBL" id="EMO54747.1"/>
    </source>
</evidence>
<dbReference type="RefSeq" id="WP_002177263.1">
    <property type="nucleotide sequence ID" value="NZ_AKWD02000020.1"/>
</dbReference>
<dbReference type="AlphaFoldDB" id="M6VBC9"/>
<dbReference type="EMBL" id="AKWD02000020">
    <property type="protein sequence ID" value="EMO54747.1"/>
    <property type="molecule type" value="Genomic_DNA"/>
</dbReference>
<protein>
    <submittedName>
        <fullName evidence="1">Uncharacterized protein</fullName>
    </submittedName>
</protein>
<proteinExistence type="predicted"/>
<sequence length="147" mass="17130">MDIKKIKKTLENIRSELTLYIKNSGSYRETEALTDYIYNYGLIAKYVTGKKTAKIETLINIVEIIVKNQKLNSINPNIDIQKIKKTVENIRLELTLYIKNSGSYIEIETLTDHEYNNNQISQYMNGHRIAKFETLIGIVEKIEKNKK</sequence>
<gene>
    <name evidence="1" type="ORF">LEP1GSC172_4337</name>
</gene>
<name>M6VBC9_9LEPT</name>
<evidence type="ECO:0000313" key="2">
    <source>
        <dbReference type="Proteomes" id="UP000012112"/>
    </source>
</evidence>